<keyword evidence="3 5" id="KW-0326">Glycosidase</keyword>
<evidence type="ECO:0000256" key="2">
    <source>
        <dbReference type="ARBA" id="ARBA00022801"/>
    </source>
</evidence>
<dbReference type="FunFam" id="3.20.20.80:FF:000100">
    <property type="entry name" value="Glycoside hydrolase superfamily"/>
    <property type="match status" value="1"/>
</dbReference>
<dbReference type="AlphaFoldDB" id="A0A376B4J1"/>
<reference evidence="8" key="1">
    <citation type="submission" date="2018-06" db="EMBL/GenBank/DDBJ databases">
        <authorList>
            <person name="Guldener U."/>
        </authorList>
    </citation>
    <scope>NUCLEOTIDE SEQUENCE [LARGE SCALE GENOMIC DNA]</scope>
    <source>
        <strain evidence="8">UTAD17</strain>
    </source>
</reference>
<dbReference type="GO" id="GO:0009986">
    <property type="term" value="C:cell surface"/>
    <property type="evidence" value="ECO:0007669"/>
    <property type="project" value="TreeGrafter"/>
</dbReference>
<dbReference type="OrthoDB" id="1887033at2759"/>
<evidence type="ECO:0000313" key="8">
    <source>
        <dbReference type="Proteomes" id="UP000262825"/>
    </source>
</evidence>
<dbReference type="Proteomes" id="UP000262825">
    <property type="component" value="Unassembled WGS sequence"/>
</dbReference>
<evidence type="ECO:0000256" key="1">
    <source>
        <dbReference type="ARBA" id="ARBA00005641"/>
    </source>
</evidence>
<evidence type="ECO:0000256" key="5">
    <source>
        <dbReference type="RuleBase" id="RU361153"/>
    </source>
</evidence>
<dbReference type="GO" id="GO:0005737">
    <property type="term" value="C:cytoplasm"/>
    <property type="evidence" value="ECO:0007669"/>
    <property type="project" value="UniProtKB-ARBA"/>
</dbReference>
<dbReference type="SUPFAM" id="SSF51445">
    <property type="entry name" value="(Trans)glycosidases"/>
    <property type="match status" value="1"/>
</dbReference>
<accession>A0A376B4J1</accession>
<dbReference type="PANTHER" id="PTHR31297:SF43">
    <property type="entry name" value="GLUCAN 1,3-BETA-GLUCOSIDASE 3"/>
    <property type="match status" value="1"/>
</dbReference>
<dbReference type="EMBL" id="UFAJ01000162">
    <property type="protein sequence ID" value="SSD59561.1"/>
    <property type="molecule type" value="Genomic_DNA"/>
</dbReference>
<keyword evidence="8" id="KW-1185">Reference proteome</keyword>
<protein>
    <submittedName>
        <fullName evidence="7">Related to 17-beta-hydroxysteroid dehydrogenase-like protein</fullName>
    </submittedName>
</protein>
<gene>
    <name evidence="7" type="ORF">SCODWIG_01322</name>
</gene>
<evidence type="ECO:0000256" key="4">
    <source>
        <dbReference type="ARBA" id="ARBA00023316"/>
    </source>
</evidence>
<dbReference type="InterPro" id="IPR001547">
    <property type="entry name" value="Glyco_hydro_5"/>
</dbReference>
<proteinExistence type="inferred from homology"/>
<dbReference type="Pfam" id="PF00150">
    <property type="entry name" value="Cellulase"/>
    <property type="match status" value="1"/>
</dbReference>
<sequence length="514" mass="59374">MLLKKLKNLINNQSSGNDNSDLIFIPNLDDNNTSNTIPKSLIYQTRFNRGVNFGSMFVLEKWIYHSLYPPNCPSDCELDCMKSCSNIEDIATKLTDHYKVFIDDDGQWEWLSKQAGVNSIRVPIGYWHVKNGDILAESSISDSLLFKQVIKVYQMAKPYDYLRKLIEKCEKYNIGVLIDLHGLPGSVNGQSHNGEIVNPPKFFEQEAYSSFIIKEIIPFLVNDLQNFENIIGLQVVNEASFADKNSNLENKEMDYYLDCLKTVRGLDCSWPVIISDGWWPEQWSDWVNKMGLATEIVIDSHCYRCFSDSDKNKTVTQIIGELPQTFNLPDTADFVVGEFSCVLDGASWGKTSVSGADREELVKQFGNKQVEIFNERAHFGWFFWTFKFELGDGGEWGFVPMIEKGCIPGAKTGCEEFNIDENRIGQIVAEHVNYWKNNCGGNDSKFEHWRFEDGLKQACADISDFAKFNNSRIGRVKFWKNFRRQNYLRTKNDSEYMWEWDQGYERGLNEFNRY</sequence>
<comment type="similarity">
    <text evidence="1 5">Belongs to the glycosyl hydrolase 5 (cellulase A) family.</text>
</comment>
<dbReference type="InterPro" id="IPR017853">
    <property type="entry name" value="GH"/>
</dbReference>
<feature type="domain" description="Glycoside hydrolase family 5" evidence="6">
    <location>
        <begin position="106"/>
        <end position="387"/>
    </location>
</feature>
<dbReference type="GO" id="GO:0009251">
    <property type="term" value="P:glucan catabolic process"/>
    <property type="evidence" value="ECO:0007669"/>
    <property type="project" value="TreeGrafter"/>
</dbReference>
<dbReference type="PANTHER" id="PTHR31297">
    <property type="entry name" value="GLUCAN ENDO-1,6-BETA-GLUCOSIDASE B"/>
    <property type="match status" value="1"/>
</dbReference>
<keyword evidence="4" id="KW-0961">Cell wall biogenesis/degradation</keyword>
<dbReference type="Gene3D" id="3.20.20.80">
    <property type="entry name" value="Glycosidases"/>
    <property type="match status" value="1"/>
</dbReference>
<keyword evidence="2 5" id="KW-0378">Hydrolase</keyword>
<dbReference type="GO" id="GO:0071555">
    <property type="term" value="P:cell wall organization"/>
    <property type="evidence" value="ECO:0007669"/>
    <property type="project" value="UniProtKB-KW"/>
</dbReference>
<evidence type="ECO:0000259" key="6">
    <source>
        <dbReference type="Pfam" id="PF00150"/>
    </source>
</evidence>
<dbReference type="GO" id="GO:0046557">
    <property type="term" value="F:glucan endo-1,6-beta-glucosidase activity"/>
    <property type="evidence" value="ECO:0007669"/>
    <property type="project" value="TreeGrafter"/>
</dbReference>
<organism evidence="7 8">
    <name type="scientific">Saccharomycodes ludwigii</name>
    <dbReference type="NCBI Taxonomy" id="36035"/>
    <lineage>
        <taxon>Eukaryota</taxon>
        <taxon>Fungi</taxon>
        <taxon>Dikarya</taxon>
        <taxon>Ascomycota</taxon>
        <taxon>Saccharomycotina</taxon>
        <taxon>Saccharomycetes</taxon>
        <taxon>Saccharomycodales</taxon>
        <taxon>Saccharomycodaceae</taxon>
        <taxon>Saccharomycodes</taxon>
    </lineage>
</organism>
<evidence type="ECO:0000313" key="7">
    <source>
        <dbReference type="EMBL" id="SSD59561.1"/>
    </source>
</evidence>
<evidence type="ECO:0000256" key="3">
    <source>
        <dbReference type="ARBA" id="ARBA00023295"/>
    </source>
</evidence>
<dbReference type="InterPro" id="IPR050386">
    <property type="entry name" value="Glycosyl_hydrolase_5"/>
</dbReference>
<dbReference type="VEuPathDB" id="FungiDB:SCODWIG_01322"/>
<dbReference type="GO" id="GO:0005576">
    <property type="term" value="C:extracellular region"/>
    <property type="evidence" value="ECO:0007669"/>
    <property type="project" value="TreeGrafter"/>
</dbReference>
<name>A0A376B4J1_9ASCO</name>